<evidence type="ECO:0000313" key="2">
    <source>
        <dbReference type="EMBL" id="AUX41148.1"/>
    </source>
</evidence>
<dbReference type="PANTHER" id="PTHR42685">
    <property type="entry name" value="GERANYLGERANYL DIPHOSPHATE REDUCTASE"/>
    <property type="match status" value="1"/>
</dbReference>
<dbReference type="PANTHER" id="PTHR42685:SF19">
    <property type="entry name" value="POSSIBLE OXIDOREDUCTASE"/>
    <property type="match status" value="1"/>
</dbReference>
<reference evidence="2 3" key="1">
    <citation type="submission" date="2015-09" db="EMBL/GenBank/DDBJ databases">
        <title>Sorangium comparison.</title>
        <authorList>
            <person name="Zaburannyi N."/>
            <person name="Bunk B."/>
            <person name="Overmann J."/>
            <person name="Mueller R."/>
        </authorList>
    </citation>
    <scope>NUCLEOTIDE SEQUENCE [LARGE SCALE GENOMIC DNA]</scope>
    <source>
        <strain evidence="2 3">So ce26</strain>
    </source>
</reference>
<dbReference type="Gene3D" id="3.50.50.60">
    <property type="entry name" value="FAD/NAD(P)-binding domain"/>
    <property type="match status" value="1"/>
</dbReference>
<dbReference type="PROSITE" id="PS51257">
    <property type="entry name" value="PROKAR_LIPOPROTEIN"/>
    <property type="match status" value="1"/>
</dbReference>
<organism evidence="2 3">
    <name type="scientific">Sorangium cellulosum</name>
    <name type="common">Polyangium cellulosum</name>
    <dbReference type="NCBI Taxonomy" id="56"/>
    <lineage>
        <taxon>Bacteria</taxon>
        <taxon>Pseudomonadati</taxon>
        <taxon>Myxococcota</taxon>
        <taxon>Polyangia</taxon>
        <taxon>Polyangiales</taxon>
        <taxon>Polyangiaceae</taxon>
        <taxon>Sorangium</taxon>
    </lineage>
</organism>
<protein>
    <submittedName>
        <fullName evidence="2">Monooxygenase</fullName>
    </submittedName>
</protein>
<dbReference type="GO" id="GO:0071949">
    <property type="term" value="F:FAD binding"/>
    <property type="evidence" value="ECO:0007669"/>
    <property type="project" value="InterPro"/>
</dbReference>
<dbReference type="PRINTS" id="PR00420">
    <property type="entry name" value="RNGMNOXGNASE"/>
</dbReference>
<keyword evidence="2" id="KW-0560">Oxidoreductase</keyword>
<feature type="domain" description="FAD-binding" evidence="1">
    <location>
        <begin position="6"/>
        <end position="325"/>
    </location>
</feature>
<dbReference type="RefSeq" id="WP_104979050.1">
    <property type="nucleotide sequence ID" value="NZ_CP012673.1"/>
</dbReference>
<dbReference type="GO" id="GO:0004497">
    <property type="term" value="F:monooxygenase activity"/>
    <property type="evidence" value="ECO:0007669"/>
    <property type="project" value="UniProtKB-KW"/>
</dbReference>
<dbReference type="InterPro" id="IPR002938">
    <property type="entry name" value="FAD-bd"/>
</dbReference>
<evidence type="ECO:0000313" key="3">
    <source>
        <dbReference type="Proteomes" id="UP000238348"/>
    </source>
</evidence>
<gene>
    <name evidence="2" type="ORF">SOCE26_025550</name>
</gene>
<dbReference type="InterPro" id="IPR050407">
    <property type="entry name" value="Geranylgeranyl_reductase"/>
</dbReference>
<dbReference type="OrthoDB" id="3647401at2"/>
<evidence type="ECO:0000259" key="1">
    <source>
        <dbReference type="Pfam" id="PF01494"/>
    </source>
</evidence>
<dbReference type="SUPFAM" id="SSF51905">
    <property type="entry name" value="FAD/NAD(P)-binding domain"/>
    <property type="match status" value="1"/>
</dbReference>
<dbReference type="EMBL" id="CP012673">
    <property type="protein sequence ID" value="AUX41148.1"/>
    <property type="molecule type" value="Genomic_DNA"/>
</dbReference>
<name>A0A2L0EPC3_SORCE</name>
<sequence length="375" mass="39240">MSATTRCDVAVVGGGPAGLAVAIGCAQRGREVIVLDQAAWPIDKACGEGVMPEGCRALGELGVLSGIDPAERAPIEGIRYLRADGLCVEAPLPAPGGLAVRRTALSAALSERARAAGAQLSGDEPALRVERADGCARLVTRRRVVEARYVVGADGLGSRVRRSLGWDAPPSGARRLGLRQHFRCAPWSSFVEVHLGDGVEAYVTPAGPRRVGVAFLWDGDRLEGRVSAERLVRRFPALAERVAGAPADSTPRGSGPLERASSRLYDDRFVLVGDAAGYIDAITGEGISLALVGAAALSAALDAALRGGGADPRAALAALAAYEREFRRAFFRYALATRAVLFVARRPRLRDGLLSTFAVAPGLLRGAVAAVLRPR</sequence>
<dbReference type="Pfam" id="PF01494">
    <property type="entry name" value="FAD_binding_3"/>
    <property type="match status" value="1"/>
</dbReference>
<keyword evidence="2" id="KW-0503">Monooxygenase</keyword>
<dbReference type="AlphaFoldDB" id="A0A2L0EPC3"/>
<accession>A0A2L0EPC3</accession>
<dbReference type="Proteomes" id="UP000238348">
    <property type="component" value="Chromosome"/>
</dbReference>
<proteinExistence type="predicted"/>
<dbReference type="InterPro" id="IPR036188">
    <property type="entry name" value="FAD/NAD-bd_sf"/>
</dbReference>